<dbReference type="GO" id="GO:0006281">
    <property type="term" value="P:DNA repair"/>
    <property type="evidence" value="ECO:0007669"/>
    <property type="project" value="TreeGrafter"/>
</dbReference>
<dbReference type="InterPro" id="IPR006906">
    <property type="entry name" value="Timeless_N"/>
</dbReference>
<gene>
    <name evidence="6" type="ORF">DME_LOCUS5412</name>
</gene>
<organism evidence="6 7">
    <name type="scientific">Dracunculus medinensis</name>
    <name type="common">Guinea worm</name>
    <dbReference type="NCBI Taxonomy" id="318479"/>
    <lineage>
        <taxon>Eukaryota</taxon>
        <taxon>Metazoa</taxon>
        <taxon>Ecdysozoa</taxon>
        <taxon>Nematoda</taxon>
        <taxon>Chromadorea</taxon>
        <taxon>Rhabditida</taxon>
        <taxon>Spirurina</taxon>
        <taxon>Dracunculoidea</taxon>
        <taxon>Dracunculidae</taxon>
        <taxon>Dracunculus</taxon>
    </lineage>
</organism>
<feature type="compositionally biased region" description="Polar residues" evidence="4">
    <location>
        <begin position="198"/>
        <end position="216"/>
    </location>
</feature>
<accession>A0A3P7SYK3</accession>
<dbReference type="InterPro" id="IPR044998">
    <property type="entry name" value="Timeless"/>
</dbReference>
<dbReference type="PANTHER" id="PTHR22940:SF4">
    <property type="entry name" value="PROTEIN TIMELESS HOMOLOG"/>
    <property type="match status" value="1"/>
</dbReference>
<evidence type="ECO:0000256" key="3">
    <source>
        <dbReference type="ARBA" id="ARBA00023306"/>
    </source>
</evidence>
<comment type="subcellular location">
    <subcellularLocation>
        <location evidence="1">Nucleus</location>
    </subcellularLocation>
</comment>
<dbReference type="AlphaFoldDB" id="A0A3P7SYK3"/>
<proteinExistence type="predicted"/>
<feature type="compositionally biased region" description="Basic and acidic residues" evidence="4">
    <location>
        <begin position="217"/>
        <end position="226"/>
    </location>
</feature>
<dbReference type="OrthoDB" id="310853at2759"/>
<dbReference type="GO" id="GO:0000076">
    <property type="term" value="P:DNA replication checkpoint signaling"/>
    <property type="evidence" value="ECO:0007669"/>
    <property type="project" value="TreeGrafter"/>
</dbReference>
<dbReference type="GO" id="GO:0043111">
    <property type="term" value="P:replication fork arrest"/>
    <property type="evidence" value="ECO:0007669"/>
    <property type="project" value="TreeGrafter"/>
</dbReference>
<feature type="domain" description="Timeless N-terminal" evidence="5">
    <location>
        <begin position="6"/>
        <end position="241"/>
    </location>
</feature>
<evidence type="ECO:0000256" key="1">
    <source>
        <dbReference type="ARBA" id="ARBA00004123"/>
    </source>
</evidence>
<keyword evidence="7" id="KW-1185">Reference proteome</keyword>
<evidence type="ECO:0000256" key="4">
    <source>
        <dbReference type="SAM" id="MobiDB-lite"/>
    </source>
</evidence>
<keyword evidence="2" id="KW-0539">Nucleus</keyword>
<reference evidence="6 7" key="1">
    <citation type="submission" date="2018-11" db="EMBL/GenBank/DDBJ databases">
        <authorList>
            <consortium name="Pathogen Informatics"/>
        </authorList>
    </citation>
    <scope>NUCLEOTIDE SEQUENCE [LARGE SCALE GENOMIC DNA]</scope>
</reference>
<dbReference type="GO" id="GO:0003677">
    <property type="term" value="F:DNA binding"/>
    <property type="evidence" value="ECO:0007669"/>
    <property type="project" value="TreeGrafter"/>
</dbReference>
<dbReference type="Proteomes" id="UP000274756">
    <property type="component" value="Unassembled WGS sequence"/>
</dbReference>
<dbReference type="Pfam" id="PF04821">
    <property type="entry name" value="TIMELESS"/>
    <property type="match status" value="1"/>
</dbReference>
<dbReference type="STRING" id="318479.A0A3P7SYK3"/>
<sequence>MRNDRDCWARKICAERNIVQCDLIPIMKSDGSSDKLFDIALRLTVNLCQPIFVLFAGSLFDNPHSWVISKEIEANLIKSKPAFVDVAFLKILEKKMKEFFKMEWTARDEESRLVVERILVLLRYVLMIGENEFGLQNTHNDAKLHDQLLLAIAESKLDDLFIDLASISEERDFHLLLMEIVALMIKHHEPRNIINSQRNSNCRETNKNQDTLNTKSNVEKQPENRKYLSPSHSGFAGSFVIKGLKALNKEKDIVVHRILPSVNRLDHLNHRKIQKRIPKNRRPFELNEEQYHSTLKVRIFLKNFCENFLKRSYNRLMNSCLDSAFAFRRNFGQRYTDIHYYILMSYIMEFRRLLNLPSSLVKSTNGREGFHRVQVKIDNYLEQTITDRKEARVHGLRASFAIKAYKELLCT</sequence>
<dbReference type="PANTHER" id="PTHR22940">
    <property type="entry name" value="TIMEOUT/TIMELESS-2"/>
    <property type="match status" value="1"/>
</dbReference>
<evidence type="ECO:0000313" key="6">
    <source>
        <dbReference type="EMBL" id="VDN55439.1"/>
    </source>
</evidence>
<dbReference type="GO" id="GO:0031298">
    <property type="term" value="C:replication fork protection complex"/>
    <property type="evidence" value="ECO:0007669"/>
    <property type="project" value="TreeGrafter"/>
</dbReference>
<protein>
    <recommendedName>
        <fullName evidence="5">Timeless N-terminal domain-containing protein</fullName>
    </recommendedName>
</protein>
<dbReference type="EMBL" id="UYYG01001152">
    <property type="protein sequence ID" value="VDN55439.1"/>
    <property type="molecule type" value="Genomic_DNA"/>
</dbReference>
<feature type="region of interest" description="Disordered" evidence="4">
    <location>
        <begin position="198"/>
        <end position="227"/>
    </location>
</feature>
<evidence type="ECO:0000259" key="5">
    <source>
        <dbReference type="Pfam" id="PF04821"/>
    </source>
</evidence>
<keyword evidence="3" id="KW-0131">Cell cycle</keyword>
<evidence type="ECO:0000256" key="2">
    <source>
        <dbReference type="ARBA" id="ARBA00023242"/>
    </source>
</evidence>
<name>A0A3P7SYK3_DRAME</name>
<evidence type="ECO:0000313" key="7">
    <source>
        <dbReference type="Proteomes" id="UP000274756"/>
    </source>
</evidence>